<proteinExistence type="predicted"/>
<evidence type="ECO:0000313" key="3">
    <source>
        <dbReference type="EMBL" id="RPA71785.1"/>
    </source>
</evidence>
<dbReference type="InterPro" id="IPR056002">
    <property type="entry name" value="DUF7580"/>
</dbReference>
<evidence type="ECO:0000256" key="1">
    <source>
        <dbReference type="SAM" id="SignalP"/>
    </source>
</evidence>
<keyword evidence="1" id="KW-0732">Signal</keyword>
<organism evidence="3 4">
    <name type="scientific">Ascobolus immersus RN42</name>
    <dbReference type="NCBI Taxonomy" id="1160509"/>
    <lineage>
        <taxon>Eukaryota</taxon>
        <taxon>Fungi</taxon>
        <taxon>Dikarya</taxon>
        <taxon>Ascomycota</taxon>
        <taxon>Pezizomycotina</taxon>
        <taxon>Pezizomycetes</taxon>
        <taxon>Pezizales</taxon>
        <taxon>Ascobolaceae</taxon>
        <taxon>Ascobolus</taxon>
    </lineage>
</organism>
<evidence type="ECO:0000313" key="4">
    <source>
        <dbReference type="Proteomes" id="UP000275078"/>
    </source>
</evidence>
<dbReference type="PANTHER" id="PTHR35186">
    <property type="entry name" value="ANK_REP_REGION DOMAIN-CONTAINING PROTEIN"/>
    <property type="match status" value="1"/>
</dbReference>
<dbReference type="OrthoDB" id="3565018at2759"/>
<feature type="chain" id="PRO_5018076902" description="DUF7580 domain-containing protein" evidence="1">
    <location>
        <begin position="22"/>
        <end position="563"/>
    </location>
</feature>
<evidence type="ECO:0000259" key="2">
    <source>
        <dbReference type="Pfam" id="PF24476"/>
    </source>
</evidence>
<dbReference type="EMBL" id="ML119900">
    <property type="protein sequence ID" value="RPA71785.1"/>
    <property type="molecule type" value="Genomic_DNA"/>
</dbReference>
<reference evidence="3 4" key="1">
    <citation type="journal article" date="2018" name="Nat. Ecol. Evol.">
        <title>Pezizomycetes genomes reveal the molecular basis of ectomycorrhizal truffle lifestyle.</title>
        <authorList>
            <person name="Murat C."/>
            <person name="Payen T."/>
            <person name="Noel B."/>
            <person name="Kuo A."/>
            <person name="Morin E."/>
            <person name="Chen J."/>
            <person name="Kohler A."/>
            <person name="Krizsan K."/>
            <person name="Balestrini R."/>
            <person name="Da Silva C."/>
            <person name="Montanini B."/>
            <person name="Hainaut M."/>
            <person name="Levati E."/>
            <person name="Barry K.W."/>
            <person name="Belfiori B."/>
            <person name="Cichocki N."/>
            <person name="Clum A."/>
            <person name="Dockter R.B."/>
            <person name="Fauchery L."/>
            <person name="Guy J."/>
            <person name="Iotti M."/>
            <person name="Le Tacon F."/>
            <person name="Lindquist E.A."/>
            <person name="Lipzen A."/>
            <person name="Malagnac F."/>
            <person name="Mello A."/>
            <person name="Molinier V."/>
            <person name="Miyauchi S."/>
            <person name="Poulain J."/>
            <person name="Riccioni C."/>
            <person name="Rubini A."/>
            <person name="Sitrit Y."/>
            <person name="Splivallo R."/>
            <person name="Traeger S."/>
            <person name="Wang M."/>
            <person name="Zifcakova L."/>
            <person name="Wipf D."/>
            <person name="Zambonelli A."/>
            <person name="Paolocci F."/>
            <person name="Nowrousian M."/>
            <person name="Ottonello S."/>
            <person name="Baldrian P."/>
            <person name="Spatafora J.W."/>
            <person name="Henrissat B."/>
            <person name="Nagy L.G."/>
            <person name="Aury J.M."/>
            <person name="Wincker P."/>
            <person name="Grigoriev I.V."/>
            <person name="Bonfante P."/>
            <person name="Martin F.M."/>
        </authorList>
    </citation>
    <scope>NUCLEOTIDE SEQUENCE [LARGE SCALE GENOMIC DNA]</scope>
    <source>
        <strain evidence="3 4">RN42</strain>
    </source>
</reference>
<dbReference type="STRING" id="1160509.A0A3N4HBJ3"/>
<name>A0A3N4HBJ3_ASCIM</name>
<protein>
    <recommendedName>
        <fullName evidence="2">DUF7580 domain-containing protein</fullName>
    </recommendedName>
</protein>
<keyword evidence="4" id="KW-1185">Reference proteome</keyword>
<gene>
    <name evidence="3" type="ORF">BJ508DRAFT_419789</name>
</gene>
<dbReference type="Pfam" id="PF24476">
    <property type="entry name" value="DUF7580"/>
    <property type="match status" value="1"/>
</dbReference>
<dbReference type="AlphaFoldDB" id="A0A3N4HBJ3"/>
<dbReference type="Proteomes" id="UP000275078">
    <property type="component" value="Unassembled WGS sequence"/>
</dbReference>
<accession>A0A3N4HBJ3</accession>
<feature type="signal peptide" evidence="1">
    <location>
        <begin position="1"/>
        <end position="21"/>
    </location>
</feature>
<sequence length="563" mass="63329">MSGFEVAGLVLGLLPLFKVVGDSATEHAKAAASALSSKKTIDEFKTFFLKLWHETHLLQKTILKAFGDLPGESMESIQSRMLNDPTGLKWPEDEDIQEGLLHFFPSESERLLFCAILEKIFDLLSQIIRDKSSHIEVARKNPDPESPRELEKARLSAVVQRLQHGAKDRKQVIRFFERYKFFRKEKNRTNCLILLADWNRKLGKMVKGHEKPLPVVTDSNALALMPASNKRFRVLACKILAALSGCWNCTCPDKHKAIAKLCLENCTNVQALSTNRSLEFNFFMAVQSEANANNGCHQYAATVEILPSKEILQGKVVKMICEAIQAANPAYGSLRLLVQDRDSSPKVLRTSARAISLDNIGKDGSTLAELLGKEPPSLLVRREIALTLSYSLLQLHENKCMDFPWDKESIQFFATRDGSSDLKRPYIDMKVSFEKTPAQEDVDPDLLHQNLGILKLGILLIEVHGWKPIEAYRKKEDLKNGVVIPHVTDLNTAIRVLNNQMNDCYPTYKDSVEACLDIFWSTPGATVSLDDDVTLEGVYSNIIHPLKEELENILKYNKRKGAA</sequence>
<feature type="domain" description="DUF7580" evidence="2">
    <location>
        <begin position="229"/>
        <end position="552"/>
    </location>
</feature>
<dbReference type="PANTHER" id="PTHR35186:SF4">
    <property type="entry name" value="PRION-INHIBITION AND PROPAGATION HELO DOMAIN-CONTAINING PROTEIN"/>
    <property type="match status" value="1"/>
</dbReference>